<protein>
    <submittedName>
        <fullName evidence="3">Uncharacterized protein</fullName>
    </submittedName>
</protein>
<accession>A0A9Q0Q0X9</accession>
<keyword evidence="2" id="KW-0732">Signal</keyword>
<reference evidence="3" key="1">
    <citation type="submission" date="2022-11" db="EMBL/GenBank/DDBJ databases">
        <authorList>
            <person name="Hyden B.L."/>
            <person name="Feng K."/>
            <person name="Yates T."/>
            <person name="Jawdy S."/>
            <person name="Smart L.B."/>
            <person name="Muchero W."/>
        </authorList>
    </citation>
    <scope>NUCLEOTIDE SEQUENCE</scope>
    <source>
        <tissue evidence="3">Shoot tip</tissue>
    </source>
</reference>
<feature type="region of interest" description="Disordered" evidence="1">
    <location>
        <begin position="38"/>
        <end position="83"/>
    </location>
</feature>
<gene>
    <name evidence="3" type="ORF">OIU79_011351</name>
</gene>
<feature type="chain" id="PRO_5040356399" evidence="2">
    <location>
        <begin position="36"/>
        <end position="83"/>
    </location>
</feature>
<feature type="signal peptide" evidence="2">
    <location>
        <begin position="1"/>
        <end position="35"/>
    </location>
</feature>
<dbReference type="OrthoDB" id="849375at2759"/>
<comment type="caution">
    <text evidence="3">The sequence shown here is derived from an EMBL/GenBank/DDBJ whole genome shotgun (WGS) entry which is preliminary data.</text>
</comment>
<evidence type="ECO:0000256" key="1">
    <source>
        <dbReference type="SAM" id="MobiDB-lite"/>
    </source>
</evidence>
<evidence type="ECO:0000313" key="4">
    <source>
        <dbReference type="Proteomes" id="UP001151532"/>
    </source>
</evidence>
<dbReference type="EMBL" id="JAPFFK010000017">
    <property type="protein sequence ID" value="KAJ6697777.1"/>
    <property type="molecule type" value="Genomic_DNA"/>
</dbReference>
<proteinExistence type="predicted"/>
<evidence type="ECO:0000313" key="3">
    <source>
        <dbReference type="EMBL" id="KAJ6697777.1"/>
    </source>
</evidence>
<sequence length="83" mass="8661">MVGGGCKRSLSLRAKAIFHLLLILILVAGANLVVAARPPGPMNRKPKFGSSTTRFPESKGPVPPSGPNNCSYIPGPGHCKTPK</sequence>
<name>A0A9Q0Q0X9_SALPP</name>
<organism evidence="3 4">
    <name type="scientific">Salix purpurea</name>
    <name type="common">Purple osier willow</name>
    <dbReference type="NCBI Taxonomy" id="77065"/>
    <lineage>
        <taxon>Eukaryota</taxon>
        <taxon>Viridiplantae</taxon>
        <taxon>Streptophyta</taxon>
        <taxon>Embryophyta</taxon>
        <taxon>Tracheophyta</taxon>
        <taxon>Spermatophyta</taxon>
        <taxon>Magnoliopsida</taxon>
        <taxon>eudicotyledons</taxon>
        <taxon>Gunneridae</taxon>
        <taxon>Pentapetalae</taxon>
        <taxon>rosids</taxon>
        <taxon>fabids</taxon>
        <taxon>Malpighiales</taxon>
        <taxon>Salicaceae</taxon>
        <taxon>Saliceae</taxon>
        <taxon>Salix</taxon>
    </lineage>
</organism>
<evidence type="ECO:0000256" key="2">
    <source>
        <dbReference type="SAM" id="SignalP"/>
    </source>
</evidence>
<keyword evidence="4" id="KW-1185">Reference proteome</keyword>
<dbReference type="Proteomes" id="UP001151532">
    <property type="component" value="Chromosome 6"/>
</dbReference>
<dbReference type="AlphaFoldDB" id="A0A9Q0Q0X9"/>
<reference evidence="3" key="2">
    <citation type="journal article" date="2023" name="Int. J. Mol. Sci.">
        <title>De Novo Assembly and Annotation of 11 Diverse Shrub Willow (Salix) Genomes Reveals Novel Gene Organization in Sex-Linked Regions.</title>
        <authorList>
            <person name="Hyden B."/>
            <person name="Feng K."/>
            <person name="Yates T.B."/>
            <person name="Jawdy S."/>
            <person name="Cereghino C."/>
            <person name="Smart L.B."/>
            <person name="Muchero W."/>
        </authorList>
    </citation>
    <scope>NUCLEOTIDE SEQUENCE</scope>
    <source>
        <tissue evidence="3">Shoot tip</tissue>
    </source>
</reference>